<gene>
    <name evidence="1" type="ORF">NPIL_41741</name>
</gene>
<name>A0A8X6NIW2_NEPPI</name>
<accession>A0A8X6NIW2</accession>
<sequence>MLTLHSILLEKKTVKARIVFPGGQNKLTRNSEISSFSLSKDGSMVSSLQMELVINVPQMGYYFVFIFYPRHKVTVRYFGEELPLEKKLVENIVSRERTSYVLMFFW</sequence>
<dbReference type="Proteomes" id="UP000887013">
    <property type="component" value="Unassembled WGS sequence"/>
</dbReference>
<reference evidence="1" key="1">
    <citation type="submission" date="2020-08" db="EMBL/GenBank/DDBJ databases">
        <title>Multicomponent nature underlies the extraordinary mechanical properties of spider dragline silk.</title>
        <authorList>
            <person name="Kono N."/>
            <person name="Nakamura H."/>
            <person name="Mori M."/>
            <person name="Yoshida Y."/>
            <person name="Ohtoshi R."/>
            <person name="Malay A.D."/>
            <person name="Moran D.A.P."/>
            <person name="Tomita M."/>
            <person name="Numata K."/>
            <person name="Arakawa K."/>
        </authorList>
    </citation>
    <scope>NUCLEOTIDE SEQUENCE</scope>
</reference>
<proteinExistence type="predicted"/>
<protein>
    <submittedName>
        <fullName evidence="1">Uncharacterized protein</fullName>
    </submittedName>
</protein>
<keyword evidence="2" id="KW-1185">Reference proteome</keyword>
<evidence type="ECO:0000313" key="2">
    <source>
        <dbReference type="Proteomes" id="UP000887013"/>
    </source>
</evidence>
<dbReference type="EMBL" id="BMAW01105002">
    <property type="protein sequence ID" value="GFT17402.1"/>
    <property type="molecule type" value="Genomic_DNA"/>
</dbReference>
<evidence type="ECO:0000313" key="1">
    <source>
        <dbReference type="EMBL" id="GFT17402.1"/>
    </source>
</evidence>
<comment type="caution">
    <text evidence="1">The sequence shown here is derived from an EMBL/GenBank/DDBJ whole genome shotgun (WGS) entry which is preliminary data.</text>
</comment>
<dbReference type="AlphaFoldDB" id="A0A8X6NIW2"/>
<organism evidence="1 2">
    <name type="scientific">Nephila pilipes</name>
    <name type="common">Giant wood spider</name>
    <name type="synonym">Nephila maculata</name>
    <dbReference type="NCBI Taxonomy" id="299642"/>
    <lineage>
        <taxon>Eukaryota</taxon>
        <taxon>Metazoa</taxon>
        <taxon>Ecdysozoa</taxon>
        <taxon>Arthropoda</taxon>
        <taxon>Chelicerata</taxon>
        <taxon>Arachnida</taxon>
        <taxon>Araneae</taxon>
        <taxon>Araneomorphae</taxon>
        <taxon>Entelegynae</taxon>
        <taxon>Araneoidea</taxon>
        <taxon>Nephilidae</taxon>
        <taxon>Nephila</taxon>
    </lineage>
</organism>